<sequence>MHGEPPPESIKPEAPFHFGGKNGLDPLLLGSVGILLSALFFIIYRLIKLQWDEAAARRRTEALLAMAEDDERENRREAQMAGGRRRNVRRRVQHDADDFVNEMLGPADPEADDSAGEGVVPMFETDEKIGKRKAAKLQAKAEKKAQREQELIEREERKRREKEKEEKLEQERERERLEEEAEQERLRKEKEEREKRELEEYLALKESFAVEEEGFDQLEEEESANLMKEFVDYVKKSKVVNMDELAAHFGLKSDEAISRLHYFLDNGLLEGVMDDRGKFIYITDEELEAVAKFINQRGRVTIHELAQYSNKLIRLEGEA</sequence>
<feature type="transmembrane region" description="Helical" evidence="8">
    <location>
        <begin position="27"/>
        <end position="47"/>
    </location>
</feature>
<dbReference type="SUPFAM" id="SSF46785">
    <property type="entry name" value="Winged helix' DNA-binding domain"/>
    <property type="match status" value="1"/>
</dbReference>
<keyword evidence="4 8" id="KW-0812">Transmembrane</keyword>
<evidence type="ECO:0000256" key="5">
    <source>
        <dbReference type="ARBA" id="ARBA00022989"/>
    </source>
</evidence>
<dbReference type="PANTHER" id="PTHR48176:SF1">
    <property type="entry name" value="DDRGK DOMAIN-CONTAINING PROTEIN 1"/>
    <property type="match status" value="1"/>
</dbReference>
<evidence type="ECO:0000256" key="2">
    <source>
        <dbReference type="ARBA" id="ARBA00009829"/>
    </source>
</evidence>
<evidence type="ECO:0000256" key="3">
    <source>
        <dbReference type="ARBA" id="ARBA00018218"/>
    </source>
</evidence>
<protein>
    <recommendedName>
        <fullName evidence="3">DDRGK domain-containing protein 1</fullName>
    </recommendedName>
</protein>
<evidence type="ECO:0000313" key="9">
    <source>
        <dbReference type="EMBL" id="KAK6740657.1"/>
    </source>
</evidence>
<dbReference type="InterPro" id="IPR036388">
    <property type="entry name" value="WH-like_DNA-bd_sf"/>
</dbReference>
<proteinExistence type="inferred from homology"/>
<dbReference type="Pfam" id="PF09756">
    <property type="entry name" value="DDRGK"/>
    <property type="match status" value="1"/>
</dbReference>
<evidence type="ECO:0000256" key="8">
    <source>
        <dbReference type="SAM" id="Phobius"/>
    </source>
</evidence>
<comment type="similarity">
    <text evidence="2">Belongs to the DDRGK1 family.</text>
</comment>
<gene>
    <name evidence="9" type="primary">Necator_chrIII.g9627</name>
    <name evidence="9" type="ORF">RB195_008862</name>
</gene>
<dbReference type="InterPro" id="IPR019153">
    <property type="entry name" value="DDRGK_dom-contain"/>
</dbReference>
<organism evidence="9 10">
    <name type="scientific">Necator americanus</name>
    <name type="common">Human hookworm</name>
    <dbReference type="NCBI Taxonomy" id="51031"/>
    <lineage>
        <taxon>Eukaryota</taxon>
        <taxon>Metazoa</taxon>
        <taxon>Ecdysozoa</taxon>
        <taxon>Nematoda</taxon>
        <taxon>Chromadorea</taxon>
        <taxon>Rhabditida</taxon>
        <taxon>Rhabditina</taxon>
        <taxon>Rhabditomorpha</taxon>
        <taxon>Strongyloidea</taxon>
        <taxon>Ancylostomatidae</taxon>
        <taxon>Bunostominae</taxon>
        <taxon>Necator</taxon>
    </lineage>
</organism>
<dbReference type="Gene3D" id="1.10.10.10">
    <property type="entry name" value="Winged helix-like DNA-binding domain superfamily/Winged helix DNA-binding domain"/>
    <property type="match status" value="1"/>
</dbReference>
<dbReference type="SMART" id="SM01128">
    <property type="entry name" value="DDRGK"/>
    <property type="match status" value="1"/>
</dbReference>
<evidence type="ECO:0000256" key="7">
    <source>
        <dbReference type="SAM" id="MobiDB-lite"/>
    </source>
</evidence>
<feature type="region of interest" description="Disordered" evidence="7">
    <location>
        <begin position="155"/>
        <end position="192"/>
    </location>
</feature>
<accession>A0ABR1CQP0</accession>
<keyword evidence="5 8" id="KW-1133">Transmembrane helix</keyword>
<evidence type="ECO:0000256" key="6">
    <source>
        <dbReference type="ARBA" id="ARBA00023136"/>
    </source>
</evidence>
<dbReference type="InterPro" id="IPR036390">
    <property type="entry name" value="WH_DNA-bd_sf"/>
</dbReference>
<comment type="subcellular location">
    <subcellularLocation>
        <location evidence="1">Endoplasmic reticulum membrane</location>
        <topology evidence="1">Single-pass membrane protein</topology>
    </subcellularLocation>
</comment>
<dbReference type="InterPro" id="IPR050899">
    <property type="entry name" value="DDRGK_domain-containing"/>
</dbReference>
<dbReference type="Proteomes" id="UP001303046">
    <property type="component" value="Unassembled WGS sequence"/>
</dbReference>
<keyword evidence="10" id="KW-1185">Reference proteome</keyword>
<keyword evidence="6 8" id="KW-0472">Membrane</keyword>
<reference evidence="9 10" key="1">
    <citation type="submission" date="2023-08" db="EMBL/GenBank/DDBJ databases">
        <title>A Necator americanus chromosomal reference genome.</title>
        <authorList>
            <person name="Ilik V."/>
            <person name="Petrzelkova K.J."/>
            <person name="Pardy F."/>
            <person name="Fuh T."/>
            <person name="Niatou-Singa F.S."/>
            <person name="Gouil Q."/>
            <person name="Baker L."/>
            <person name="Ritchie M.E."/>
            <person name="Jex A.R."/>
            <person name="Gazzola D."/>
            <person name="Li H."/>
            <person name="Toshio Fujiwara R."/>
            <person name="Zhan B."/>
            <person name="Aroian R.V."/>
            <person name="Pafco B."/>
            <person name="Schwarz E.M."/>
        </authorList>
    </citation>
    <scope>NUCLEOTIDE SEQUENCE [LARGE SCALE GENOMIC DNA]</scope>
    <source>
        <strain evidence="9 10">Aroian</strain>
        <tissue evidence="9">Whole animal</tissue>
    </source>
</reference>
<name>A0ABR1CQP0_NECAM</name>
<evidence type="ECO:0000256" key="4">
    <source>
        <dbReference type="ARBA" id="ARBA00022692"/>
    </source>
</evidence>
<evidence type="ECO:0000313" key="10">
    <source>
        <dbReference type="Proteomes" id="UP001303046"/>
    </source>
</evidence>
<dbReference type="EMBL" id="JAVFWL010000003">
    <property type="protein sequence ID" value="KAK6740657.1"/>
    <property type="molecule type" value="Genomic_DNA"/>
</dbReference>
<dbReference type="PANTHER" id="PTHR48176">
    <property type="entry name" value="DDRGK DOMAIN-CONTAINING PROTEIN 1"/>
    <property type="match status" value="1"/>
</dbReference>
<comment type="caution">
    <text evidence="9">The sequence shown here is derived from an EMBL/GenBank/DDBJ whole genome shotgun (WGS) entry which is preliminary data.</text>
</comment>
<evidence type="ECO:0000256" key="1">
    <source>
        <dbReference type="ARBA" id="ARBA00004389"/>
    </source>
</evidence>